<dbReference type="EMBL" id="JASCZI010030836">
    <property type="protein sequence ID" value="MED6125009.1"/>
    <property type="molecule type" value="Genomic_DNA"/>
</dbReference>
<gene>
    <name evidence="1" type="ORF">PIB30_064437</name>
</gene>
<organism evidence="1 2">
    <name type="scientific">Stylosanthes scabra</name>
    <dbReference type="NCBI Taxonomy" id="79078"/>
    <lineage>
        <taxon>Eukaryota</taxon>
        <taxon>Viridiplantae</taxon>
        <taxon>Streptophyta</taxon>
        <taxon>Embryophyta</taxon>
        <taxon>Tracheophyta</taxon>
        <taxon>Spermatophyta</taxon>
        <taxon>Magnoliopsida</taxon>
        <taxon>eudicotyledons</taxon>
        <taxon>Gunneridae</taxon>
        <taxon>Pentapetalae</taxon>
        <taxon>rosids</taxon>
        <taxon>fabids</taxon>
        <taxon>Fabales</taxon>
        <taxon>Fabaceae</taxon>
        <taxon>Papilionoideae</taxon>
        <taxon>50 kb inversion clade</taxon>
        <taxon>dalbergioids sensu lato</taxon>
        <taxon>Dalbergieae</taxon>
        <taxon>Pterocarpus clade</taxon>
        <taxon>Stylosanthes</taxon>
    </lineage>
</organism>
<proteinExistence type="predicted"/>
<dbReference type="Proteomes" id="UP001341840">
    <property type="component" value="Unassembled WGS sequence"/>
</dbReference>
<sequence length="162" mass="18218">MVTPVVNPSFPLAALRLRSIGDIFHAERSNEVEMFDVVALVVSWGDPRVMQSKIGKDLKSLGIVVEDLKKNRISRALFDGHVDGILPHLEEPRDEPLIVMFHYFKATRALEWLGVDARRTSSRISRVSSRSTTSLAANEFVQGNACVMKIEDVVRLCEEKEL</sequence>
<name>A0ABU6RMA6_9FABA</name>
<reference evidence="1 2" key="1">
    <citation type="journal article" date="2023" name="Plants (Basel)">
        <title>Bridging the Gap: Combining Genomics and Transcriptomics Approaches to Understand Stylosanthes scabra, an Orphan Legume from the Brazilian Caatinga.</title>
        <authorList>
            <person name="Ferreira-Neto J.R.C."/>
            <person name="da Silva M.D."/>
            <person name="Binneck E."/>
            <person name="de Melo N.F."/>
            <person name="da Silva R.H."/>
            <person name="de Melo A.L.T.M."/>
            <person name="Pandolfi V."/>
            <person name="Bustamante F.O."/>
            <person name="Brasileiro-Vidal A.C."/>
            <person name="Benko-Iseppon A.M."/>
        </authorList>
    </citation>
    <scope>NUCLEOTIDE SEQUENCE [LARGE SCALE GENOMIC DNA]</scope>
    <source>
        <tissue evidence="1">Leaves</tissue>
    </source>
</reference>
<comment type="caution">
    <text evidence="1">The sequence shown here is derived from an EMBL/GenBank/DDBJ whole genome shotgun (WGS) entry which is preliminary data.</text>
</comment>
<dbReference type="Gene3D" id="2.40.50.140">
    <property type="entry name" value="Nucleic acid-binding proteins"/>
    <property type="match status" value="1"/>
</dbReference>
<keyword evidence="2" id="KW-1185">Reference proteome</keyword>
<accession>A0ABU6RMA6</accession>
<evidence type="ECO:0000313" key="1">
    <source>
        <dbReference type="EMBL" id="MED6125009.1"/>
    </source>
</evidence>
<dbReference type="InterPro" id="IPR012340">
    <property type="entry name" value="NA-bd_OB-fold"/>
</dbReference>
<protein>
    <submittedName>
        <fullName evidence="1">Uncharacterized protein</fullName>
    </submittedName>
</protein>
<evidence type="ECO:0000313" key="2">
    <source>
        <dbReference type="Proteomes" id="UP001341840"/>
    </source>
</evidence>